<name>A0ABU0YSI4_9PROT</name>
<keyword evidence="4" id="KW-1185">Reference proteome</keyword>
<evidence type="ECO:0000259" key="2">
    <source>
        <dbReference type="Pfam" id="PF14258"/>
    </source>
</evidence>
<dbReference type="Pfam" id="PF14258">
    <property type="entry name" value="DUF4350"/>
    <property type="match status" value="1"/>
</dbReference>
<protein>
    <recommendedName>
        <fullName evidence="2">DUF4350 domain-containing protein</fullName>
    </recommendedName>
</protein>
<feature type="transmembrane region" description="Helical" evidence="1">
    <location>
        <begin position="281"/>
        <end position="300"/>
    </location>
</feature>
<evidence type="ECO:0000256" key="1">
    <source>
        <dbReference type="SAM" id="Phobius"/>
    </source>
</evidence>
<sequence length="443" mass="46994">MTALPAASKRPPLRGASAGPFPLITLVVVIAIGLSAFLAATYLETFGDGGGEPRTNDANAFSRSAIGHRAFAAALRKLGVPVQVSRFGSVAKAGGGSLLLLIEPGLGEITKDLLDNLDSVPQALLVLPKWDGATDRKKPIWIERMDLLPQSVPEEILQQVLPGAEIIRKEAPLTQEVTRFGGAIKLDHPQTFAADNVAAVILDPSGGILLGAVQHGGHKLWILSDPDLLSNSGIDEAENGLVAISIVDSLLPKGGAVIIDETLHGFEQRPNLMRTLLHPPFVTVLIATIIAMLVLVWAGVTRFGAPLAEPDGLAAGKLTLVRSAAKLLRFGTSAGSLLLSYRRLVVADVMSELHGPNGLDEAAQAAWLDRAAAHRGLDARLRPLLDRMSAQGESGRIDATRALRFAHELYRWKQEIVHGTVIAARGRRRAGGNVIADGAQGRR</sequence>
<dbReference type="Proteomes" id="UP001230156">
    <property type="component" value="Unassembled WGS sequence"/>
</dbReference>
<evidence type="ECO:0000313" key="3">
    <source>
        <dbReference type="EMBL" id="MDQ7250667.1"/>
    </source>
</evidence>
<dbReference type="EMBL" id="JAUYVI010000007">
    <property type="protein sequence ID" value="MDQ7250667.1"/>
    <property type="molecule type" value="Genomic_DNA"/>
</dbReference>
<comment type="caution">
    <text evidence="3">The sequence shown here is derived from an EMBL/GenBank/DDBJ whole genome shotgun (WGS) entry which is preliminary data.</text>
</comment>
<gene>
    <name evidence="3" type="ORF">Q8A70_23460</name>
</gene>
<reference evidence="4" key="1">
    <citation type="submission" date="2023-08" db="EMBL/GenBank/DDBJ databases">
        <title>Rhodospirillaceae gen. nov., a novel taxon isolated from the Yangtze River Yuezi River estuary sludge.</title>
        <authorList>
            <person name="Ruan L."/>
        </authorList>
    </citation>
    <scope>NUCLEOTIDE SEQUENCE [LARGE SCALE GENOMIC DNA]</scope>
    <source>
        <strain evidence="4">R-7</strain>
    </source>
</reference>
<proteinExistence type="predicted"/>
<feature type="transmembrane region" description="Helical" evidence="1">
    <location>
        <begin position="20"/>
        <end position="43"/>
    </location>
</feature>
<dbReference type="RefSeq" id="WP_379960245.1">
    <property type="nucleotide sequence ID" value="NZ_JAUYVI010000007.1"/>
</dbReference>
<dbReference type="InterPro" id="IPR025646">
    <property type="entry name" value="DUF4350"/>
</dbReference>
<keyword evidence="1" id="KW-0812">Transmembrane</keyword>
<organism evidence="3 4">
    <name type="scientific">Dongia sedimenti</name>
    <dbReference type="NCBI Taxonomy" id="3064282"/>
    <lineage>
        <taxon>Bacteria</taxon>
        <taxon>Pseudomonadati</taxon>
        <taxon>Pseudomonadota</taxon>
        <taxon>Alphaproteobacteria</taxon>
        <taxon>Rhodospirillales</taxon>
        <taxon>Dongiaceae</taxon>
        <taxon>Dongia</taxon>
    </lineage>
</organism>
<feature type="domain" description="DUF4350" evidence="2">
    <location>
        <begin position="61"/>
        <end position="244"/>
    </location>
</feature>
<keyword evidence="1" id="KW-1133">Transmembrane helix</keyword>
<accession>A0ABU0YSI4</accession>
<evidence type="ECO:0000313" key="4">
    <source>
        <dbReference type="Proteomes" id="UP001230156"/>
    </source>
</evidence>
<keyword evidence="1" id="KW-0472">Membrane</keyword>